<feature type="region of interest" description="Disordered" evidence="6">
    <location>
        <begin position="811"/>
        <end position="835"/>
    </location>
</feature>
<evidence type="ECO:0000313" key="8">
    <source>
        <dbReference type="EMBL" id="KIM90611.1"/>
    </source>
</evidence>
<evidence type="ECO:0000256" key="5">
    <source>
        <dbReference type="ARBA" id="ARBA00023242"/>
    </source>
</evidence>
<dbReference type="PROSITE" id="PS00697">
    <property type="entry name" value="DNA_LIGASE_A1"/>
    <property type="match status" value="1"/>
</dbReference>
<dbReference type="GO" id="GO:0005524">
    <property type="term" value="F:ATP binding"/>
    <property type="evidence" value="ECO:0007669"/>
    <property type="project" value="UniProtKB-KW"/>
</dbReference>
<dbReference type="SUPFAM" id="SSF56091">
    <property type="entry name" value="DNA ligase/mRNA capping enzyme, catalytic domain"/>
    <property type="match status" value="1"/>
</dbReference>
<feature type="domain" description="ATP-dependent DNA ligase family profile" evidence="7">
    <location>
        <begin position="434"/>
        <end position="561"/>
    </location>
</feature>
<name>A0A0C3GIZ0_PILCF</name>
<dbReference type="Gene3D" id="1.10.3260.10">
    <property type="entry name" value="DNA ligase, ATP-dependent, N-terminal domain"/>
    <property type="match status" value="1"/>
</dbReference>
<sequence length="1053" mass="117350">MTAERLPGVPFSFFISLLREISQVPPHSTRNSSHPTLCILNRWISELQSRYSPLPRGATAAVFLLLFPEEDTRRKYDMQETRLAQELAKCFGLTMGGRGESLRRWDGEATLGCLGTEVMRVLDEASSDMDDQTSPLTIAEVDALLDELASMSAFTDHSLRKHRSAAPRKRQAILSDLFKSMPALDASFLTQIILKDLRPLLFPLAETHYTAALTKYNTKSVASLSKEDAMRAWDPSGWMLKTYRVRACLYEAANAFQLSSSSDQDLTATPQPRIRTPIEIPKSVKGRGCVDALKHFPNSHKVWAETKYDGERAQIHVEVREDGSSHITIFSKSKRDSTLDRYGIHGIIREALGLSKYAVANECSGSKITQNVILDAEMVAFSSRLQKVDEFWRIRSLISSTARGARGSMFGPLPPQPESHEEPASQASLMSDASDNGTRHLALIFFDVLVLDSVSLLTTPYSSRRSILESLIQTRLGHIMLAERTPIVLNGPGDIVHAGNQLRAIWSRIIAECEEGLVLKADEGGYNDYRSPWVKLKKDYIPGFGDTVDLVIVAASWDKNRARELRVAPTAYTTFYAGALANAKALKTDPSIRPHFEIYFTVSYGQSREQLEEANFLIKNSDPLRYNSSRKAPKGLSYTFNMYPGLPPPAVLFQEPLLVELYGAGFTKAPQSKYYELRFPRLTKLYRAASRPWSEGVTLQDLHKIARESIGRDRSNKDVDDWTKEVWGNVASPGIRCEKKRKEREVGWMEKLAVLEGVGRGKTKRLKVTDSSPCPSPRRDKLLTHKSTTPNSAIRPVLGVKPLGPLFNIAESLSTPPPSNSVRSSPRRALRENETTPAMLPASPLKQRLAKLGTSPFMAHSRQASGSEGMVNIKPKEDGQKLAFGGELVPPVPISTPPSRQIETQFPTPPPSADSTRNVYSSKPIVKFVQDAFVWFAQPCNAPCPTWRPPTTELLVGAYRLHSLESLLTGCGWQAQGVTSSRIKRGVIFIDESTIRGRSWKDYALKTLQERYELLTPGVKRGGIWVFDAKLLGYGALETTEGAVERLVLWRFD</sequence>
<dbReference type="InterPro" id="IPR012340">
    <property type="entry name" value="NA-bd_OB-fold"/>
</dbReference>
<proteinExistence type="inferred from homology"/>
<dbReference type="HOGENOM" id="CLU_004299_2_0_1"/>
<reference evidence="9" key="2">
    <citation type="submission" date="2015-01" db="EMBL/GenBank/DDBJ databases">
        <title>Evolutionary Origins and Diversification of the Mycorrhizal Mutualists.</title>
        <authorList>
            <consortium name="DOE Joint Genome Institute"/>
            <consortium name="Mycorrhizal Genomics Consortium"/>
            <person name="Kohler A."/>
            <person name="Kuo A."/>
            <person name="Nagy L.G."/>
            <person name="Floudas D."/>
            <person name="Copeland A."/>
            <person name="Barry K.W."/>
            <person name="Cichocki N."/>
            <person name="Veneault-Fourrey C."/>
            <person name="LaButti K."/>
            <person name="Lindquist E.A."/>
            <person name="Lipzen A."/>
            <person name="Lundell T."/>
            <person name="Morin E."/>
            <person name="Murat C."/>
            <person name="Riley R."/>
            <person name="Ohm R."/>
            <person name="Sun H."/>
            <person name="Tunlid A."/>
            <person name="Henrissat B."/>
            <person name="Grigoriev I.V."/>
            <person name="Hibbett D.S."/>
            <person name="Martin F."/>
        </authorList>
    </citation>
    <scope>NUCLEOTIDE SEQUENCE [LARGE SCALE GENOMIC DNA]</scope>
    <source>
        <strain evidence="9">F 1598</strain>
    </source>
</reference>
<accession>A0A0C3GIZ0</accession>
<evidence type="ECO:0000313" key="9">
    <source>
        <dbReference type="Proteomes" id="UP000054166"/>
    </source>
</evidence>
<dbReference type="GO" id="GO:0006297">
    <property type="term" value="P:nucleotide-excision repair, DNA gap filling"/>
    <property type="evidence" value="ECO:0007669"/>
    <property type="project" value="TreeGrafter"/>
</dbReference>
<dbReference type="EMBL" id="KN832973">
    <property type="protein sequence ID" value="KIM90611.1"/>
    <property type="molecule type" value="Genomic_DNA"/>
</dbReference>
<keyword evidence="4" id="KW-0067">ATP-binding</keyword>
<dbReference type="GO" id="GO:0006303">
    <property type="term" value="P:double-strand break repair via nonhomologous end joining"/>
    <property type="evidence" value="ECO:0007669"/>
    <property type="project" value="TreeGrafter"/>
</dbReference>
<comment type="similarity">
    <text evidence="1">Belongs to the ATP-dependent DNA ligase family.</text>
</comment>
<evidence type="ECO:0000259" key="7">
    <source>
        <dbReference type="PROSITE" id="PS50160"/>
    </source>
</evidence>
<dbReference type="InterPro" id="IPR036599">
    <property type="entry name" value="DNA_ligase_N_sf"/>
</dbReference>
<dbReference type="OrthoDB" id="7482721at2759"/>
<dbReference type="Gene3D" id="2.40.50.140">
    <property type="entry name" value="Nucleic acid-binding proteins"/>
    <property type="match status" value="1"/>
</dbReference>
<dbReference type="InParanoid" id="A0A0C3GIZ0"/>
<dbReference type="GO" id="GO:0003910">
    <property type="term" value="F:DNA ligase (ATP) activity"/>
    <property type="evidence" value="ECO:0007669"/>
    <property type="project" value="InterPro"/>
</dbReference>
<evidence type="ECO:0000256" key="3">
    <source>
        <dbReference type="ARBA" id="ARBA00022741"/>
    </source>
</evidence>
<dbReference type="AlphaFoldDB" id="A0A0C3GIZ0"/>
<dbReference type="Pfam" id="PF04675">
    <property type="entry name" value="DNA_ligase_A_N"/>
    <property type="match status" value="1"/>
</dbReference>
<organism evidence="8 9">
    <name type="scientific">Piloderma croceum (strain F 1598)</name>
    <dbReference type="NCBI Taxonomy" id="765440"/>
    <lineage>
        <taxon>Eukaryota</taxon>
        <taxon>Fungi</taxon>
        <taxon>Dikarya</taxon>
        <taxon>Basidiomycota</taxon>
        <taxon>Agaricomycotina</taxon>
        <taxon>Agaricomycetes</taxon>
        <taxon>Agaricomycetidae</taxon>
        <taxon>Atheliales</taxon>
        <taxon>Atheliaceae</taxon>
        <taxon>Piloderma</taxon>
    </lineage>
</organism>
<keyword evidence="3" id="KW-0547">Nucleotide-binding</keyword>
<keyword evidence="9" id="KW-1185">Reference proteome</keyword>
<dbReference type="InterPro" id="IPR012310">
    <property type="entry name" value="DNA_ligase_ATP-dep_cent"/>
</dbReference>
<protein>
    <recommendedName>
        <fullName evidence="7">ATP-dependent DNA ligase family profile domain-containing protein</fullName>
    </recommendedName>
</protein>
<dbReference type="PROSITE" id="PS50160">
    <property type="entry name" value="DNA_LIGASE_A3"/>
    <property type="match status" value="1"/>
</dbReference>
<feature type="compositionally biased region" description="Polar residues" evidence="6">
    <location>
        <begin position="897"/>
        <end position="906"/>
    </location>
</feature>
<dbReference type="STRING" id="765440.A0A0C3GIZ0"/>
<evidence type="ECO:0000256" key="6">
    <source>
        <dbReference type="SAM" id="MobiDB-lite"/>
    </source>
</evidence>
<dbReference type="Proteomes" id="UP000054166">
    <property type="component" value="Unassembled WGS sequence"/>
</dbReference>
<dbReference type="GO" id="GO:0032807">
    <property type="term" value="C:DNA ligase IV complex"/>
    <property type="evidence" value="ECO:0007669"/>
    <property type="project" value="TreeGrafter"/>
</dbReference>
<dbReference type="Gene3D" id="3.30.470.30">
    <property type="entry name" value="DNA ligase/mRNA capping enzyme"/>
    <property type="match status" value="1"/>
</dbReference>
<gene>
    <name evidence="8" type="ORF">PILCRDRAFT_1874</name>
</gene>
<feature type="region of interest" description="Disordered" evidence="6">
    <location>
        <begin position="406"/>
        <end position="433"/>
    </location>
</feature>
<keyword evidence="5" id="KW-0539">Nucleus</keyword>
<dbReference type="PANTHER" id="PTHR45997:SF2">
    <property type="entry name" value="ATP DEPENDENT DNA LIGASE DOMAIN PROTEIN (AFU_ORTHOLOGUE AFUA_5G02430)"/>
    <property type="match status" value="1"/>
</dbReference>
<feature type="region of interest" description="Disordered" evidence="6">
    <location>
        <begin position="884"/>
        <end position="917"/>
    </location>
</feature>
<dbReference type="InterPro" id="IPR016059">
    <property type="entry name" value="DNA_ligase_ATP-dep_CS"/>
</dbReference>
<feature type="region of interest" description="Disordered" evidence="6">
    <location>
        <begin position="765"/>
        <end position="784"/>
    </location>
</feature>
<reference evidence="8 9" key="1">
    <citation type="submission" date="2014-04" db="EMBL/GenBank/DDBJ databases">
        <authorList>
            <consortium name="DOE Joint Genome Institute"/>
            <person name="Kuo A."/>
            <person name="Tarkka M."/>
            <person name="Buscot F."/>
            <person name="Kohler A."/>
            <person name="Nagy L.G."/>
            <person name="Floudas D."/>
            <person name="Copeland A."/>
            <person name="Barry K.W."/>
            <person name="Cichocki N."/>
            <person name="Veneault-Fourrey C."/>
            <person name="LaButti K."/>
            <person name="Lindquist E.A."/>
            <person name="Lipzen A."/>
            <person name="Lundell T."/>
            <person name="Morin E."/>
            <person name="Murat C."/>
            <person name="Sun H."/>
            <person name="Tunlid A."/>
            <person name="Henrissat B."/>
            <person name="Grigoriev I.V."/>
            <person name="Hibbett D.S."/>
            <person name="Martin F."/>
            <person name="Nordberg H.P."/>
            <person name="Cantor M.N."/>
            <person name="Hua S.X."/>
        </authorList>
    </citation>
    <scope>NUCLEOTIDE SEQUENCE [LARGE SCALE GENOMIC DNA]</scope>
    <source>
        <strain evidence="8 9">F 1598</strain>
    </source>
</reference>
<dbReference type="GO" id="GO:0006310">
    <property type="term" value="P:DNA recombination"/>
    <property type="evidence" value="ECO:0007669"/>
    <property type="project" value="InterPro"/>
</dbReference>
<dbReference type="PROSITE" id="PS00333">
    <property type="entry name" value="DNA_LIGASE_A2"/>
    <property type="match status" value="1"/>
</dbReference>
<keyword evidence="2" id="KW-0436">Ligase</keyword>
<dbReference type="PANTHER" id="PTHR45997">
    <property type="entry name" value="DNA LIGASE 4"/>
    <property type="match status" value="1"/>
</dbReference>
<evidence type="ECO:0000256" key="4">
    <source>
        <dbReference type="ARBA" id="ARBA00022840"/>
    </source>
</evidence>
<evidence type="ECO:0000256" key="2">
    <source>
        <dbReference type="ARBA" id="ARBA00022598"/>
    </source>
</evidence>
<dbReference type="InterPro" id="IPR012308">
    <property type="entry name" value="DNA_ligase_ATP-dep_N"/>
</dbReference>
<dbReference type="Pfam" id="PF01068">
    <property type="entry name" value="DNA_ligase_A_M"/>
    <property type="match status" value="1"/>
</dbReference>
<evidence type="ECO:0000256" key="1">
    <source>
        <dbReference type="ARBA" id="ARBA00007572"/>
    </source>
</evidence>
<dbReference type="GO" id="GO:0003677">
    <property type="term" value="F:DNA binding"/>
    <property type="evidence" value="ECO:0007669"/>
    <property type="project" value="InterPro"/>
</dbReference>
<dbReference type="InterPro" id="IPR029710">
    <property type="entry name" value="LIG4"/>
</dbReference>